<name>A0A511AX58_9PROT</name>
<dbReference type="InterPro" id="IPR015421">
    <property type="entry name" value="PyrdxlP-dep_Trfase_major"/>
</dbReference>
<evidence type="ECO:0000256" key="1">
    <source>
        <dbReference type="PIRSR" id="PIRSR000390-1"/>
    </source>
</evidence>
<dbReference type="Gene3D" id="3.90.1150.10">
    <property type="entry name" value="Aspartate Aminotransferase, domain 1"/>
    <property type="match status" value="1"/>
</dbReference>
<dbReference type="GO" id="GO:0000271">
    <property type="term" value="P:polysaccharide biosynthetic process"/>
    <property type="evidence" value="ECO:0007669"/>
    <property type="project" value="TreeGrafter"/>
</dbReference>
<keyword evidence="2 3" id="KW-0663">Pyridoxal phosphate</keyword>
<comment type="caution">
    <text evidence="4">The sequence shown here is derived from an EMBL/GenBank/DDBJ whole genome shotgun (WGS) entry which is preliminary data.</text>
</comment>
<dbReference type="PIRSF" id="PIRSF000390">
    <property type="entry name" value="PLP_StrS"/>
    <property type="match status" value="1"/>
</dbReference>
<gene>
    <name evidence="4" type="ORF">GWA01_05650</name>
</gene>
<feature type="active site" description="Proton acceptor" evidence="1">
    <location>
        <position position="195"/>
    </location>
</feature>
<dbReference type="CDD" id="cd00616">
    <property type="entry name" value="AHBA_syn"/>
    <property type="match status" value="1"/>
</dbReference>
<feature type="modified residue" description="N6-(pyridoxal phosphate)lysine" evidence="2">
    <location>
        <position position="195"/>
    </location>
</feature>
<dbReference type="InterPro" id="IPR015424">
    <property type="entry name" value="PyrdxlP-dep_Trfase"/>
</dbReference>
<protein>
    <submittedName>
        <fullName evidence="4">Aminotransferase DegT</fullName>
    </submittedName>
</protein>
<dbReference type="AlphaFoldDB" id="A0A511AX58"/>
<reference evidence="4 5" key="1">
    <citation type="submission" date="2019-07" db="EMBL/GenBank/DDBJ databases">
        <title>Whole genome shotgun sequence of Gluconobacter wancherniae NBRC 103581.</title>
        <authorList>
            <person name="Hosoyama A."/>
            <person name="Uohara A."/>
            <person name="Ohji S."/>
            <person name="Ichikawa N."/>
        </authorList>
    </citation>
    <scope>NUCLEOTIDE SEQUENCE [LARGE SCALE GENOMIC DNA]</scope>
    <source>
        <strain evidence="4 5">NBRC 103581</strain>
    </source>
</reference>
<keyword evidence="4" id="KW-0032">Aminotransferase</keyword>
<dbReference type="SUPFAM" id="SSF53383">
    <property type="entry name" value="PLP-dependent transferases"/>
    <property type="match status" value="1"/>
</dbReference>
<dbReference type="OrthoDB" id="9768668at2"/>
<dbReference type="Proteomes" id="UP000321230">
    <property type="component" value="Unassembled WGS sequence"/>
</dbReference>
<evidence type="ECO:0000256" key="3">
    <source>
        <dbReference type="RuleBase" id="RU004508"/>
    </source>
</evidence>
<sequence>MNDPIAFLDLPRQQARLKDSIRRRVDAVFDHCRFVLGPEVEELEHRLALYGGAKHAIGVSSGTDALLMVLMAEEIGPGDAVFLPAFTYTATAEVVLLLGATPVFVDVDPATFQISISSLSARIAAVIEAEELEPRAIIGVDLFGQPAPWDELRAMAKLHDLVLIADCAQSFGGSYHGHKLGHEAIATTLSFFPSKPLGGYGDGGAILTDDDERAALYRSLRTHGEGKTRYEVERIGINGRLDTIQAAVLLAKLDAFDDELTRRADIADAYDAAMPDGVQSPVRVPNSESAWAIYAILLRDRHERDSLQVFLKNAGIPTAVYYPKPLHHQPAYAEHHDGASLPVSEGLGERVLALPIHPELTDQEVKRVTDAVVQWAEQQAS</sequence>
<evidence type="ECO:0000313" key="4">
    <source>
        <dbReference type="EMBL" id="GEK92795.1"/>
    </source>
</evidence>
<dbReference type="RefSeq" id="WP_146793801.1">
    <property type="nucleotide sequence ID" value="NZ_BARC01000005.1"/>
</dbReference>
<proteinExistence type="inferred from homology"/>
<comment type="similarity">
    <text evidence="3">Belongs to the DegT/DnrJ/EryC1 family.</text>
</comment>
<dbReference type="PANTHER" id="PTHR30244">
    <property type="entry name" value="TRANSAMINASE"/>
    <property type="match status" value="1"/>
</dbReference>
<accession>A0A511AX58</accession>
<dbReference type="Pfam" id="PF01041">
    <property type="entry name" value="DegT_DnrJ_EryC1"/>
    <property type="match status" value="1"/>
</dbReference>
<dbReference type="EMBL" id="BJUZ01000001">
    <property type="protein sequence ID" value="GEK92795.1"/>
    <property type="molecule type" value="Genomic_DNA"/>
</dbReference>
<dbReference type="InterPro" id="IPR015422">
    <property type="entry name" value="PyrdxlP-dep_Trfase_small"/>
</dbReference>
<evidence type="ECO:0000256" key="2">
    <source>
        <dbReference type="PIRSR" id="PIRSR000390-2"/>
    </source>
</evidence>
<dbReference type="InterPro" id="IPR000653">
    <property type="entry name" value="DegT/StrS_aminotransferase"/>
</dbReference>
<dbReference type="Gene3D" id="3.40.640.10">
    <property type="entry name" value="Type I PLP-dependent aspartate aminotransferase-like (Major domain)"/>
    <property type="match status" value="1"/>
</dbReference>
<dbReference type="GO" id="GO:0008483">
    <property type="term" value="F:transaminase activity"/>
    <property type="evidence" value="ECO:0007669"/>
    <property type="project" value="UniProtKB-KW"/>
</dbReference>
<dbReference type="GO" id="GO:0030170">
    <property type="term" value="F:pyridoxal phosphate binding"/>
    <property type="evidence" value="ECO:0007669"/>
    <property type="project" value="TreeGrafter"/>
</dbReference>
<keyword evidence="5" id="KW-1185">Reference proteome</keyword>
<dbReference type="PANTHER" id="PTHR30244:SF42">
    <property type="entry name" value="UDP-2-ACETAMIDO-2-DEOXY-3-OXO-D-GLUCURONATE AMINOTRANSFERASE"/>
    <property type="match status" value="1"/>
</dbReference>
<organism evidence="4 5">
    <name type="scientific">Gluconobacter wancherniae NBRC 103581</name>
    <dbReference type="NCBI Taxonomy" id="656744"/>
    <lineage>
        <taxon>Bacteria</taxon>
        <taxon>Pseudomonadati</taxon>
        <taxon>Pseudomonadota</taxon>
        <taxon>Alphaproteobacteria</taxon>
        <taxon>Acetobacterales</taxon>
        <taxon>Acetobacteraceae</taxon>
        <taxon>Gluconobacter</taxon>
    </lineage>
</organism>
<keyword evidence="4" id="KW-0808">Transferase</keyword>
<evidence type="ECO:0000313" key="5">
    <source>
        <dbReference type="Proteomes" id="UP000321230"/>
    </source>
</evidence>